<name>A0ACB0K731_TRIPR</name>
<dbReference type="EMBL" id="CASHSV030000188">
    <property type="protein sequence ID" value="CAJ2651944.1"/>
    <property type="molecule type" value="Genomic_DNA"/>
</dbReference>
<organism evidence="1 2">
    <name type="scientific">Trifolium pratense</name>
    <name type="common">Red clover</name>
    <dbReference type="NCBI Taxonomy" id="57577"/>
    <lineage>
        <taxon>Eukaryota</taxon>
        <taxon>Viridiplantae</taxon>
        <taxon>Streptophyta</taxon>
        <taxon>Embryophyta</taxon>
        <taxon>Tracheophyta</taxon>
        <taxon>Spermatophyta</taxon>
        <taxon>Magnoliopsida</taxon>
        <taxon>eudicotyledons</taxon>
        <taxon>Gunneridae</taxon>
        <taxon>Pentapetalae</taxon>
        <taxon>rosids</taxon>
        <taxon>fabids</taxon>
        <taxon>Fabales</taxon>
        <taxon>Fabaceae</taxon>
        <taxon>Papilionoideae</taxon>
        <taxon>50 kb inversion clade</taxon>
        <taxon>NPAAA clade</taxon>
        <taxon>Hologalegina</taxon>
        <taxon>IRL clade</taxon>
        <taxon>Trifolieae</taxon>
        <taxon>Trifolium</taxon>
    </lineage>
</organism>
<dbReference type="Proteomes" id="UP001177021">
    <property type="component" value="Unassembled WGS sequence"/>
</dbReference>
<protein>
    <submittedName>
        <fullName evidence="1">Uncharacterized protein</fullName>
    </submittedName>
</protein>
<sequence length="625" mass="71706">MAASKGGSEIMKLSADRIEKSLAASLKVHKTPEKPYLLEKNSRSNPKEVIISFPASGAFKDWFSKTTFGETEIDLKLFPSLRSIGNNIPALVNKFFLQRFQELLEKSSLKTEVDDAMNKKKQIVFAGHSSGGPEAILATLWTMEHYLTPKSRGGIHPLCITFGSPLVGNHIFSHATRRENWSEYFFQFVLRYDIVPRILLAPLSSLDQGFEAVSEIIDPKNRSFMSESSLKRIASPSVFYFEVMSNAATVTRHAACKLMGTTEATLETLANFVPLSPYRPFGTYIFSTTSGNEGKQIVMKNPDAILQVMFFSAQLSSEEETAQVSFESLRQHLTYGIELQKNLGLQNFVLLDQLEKIPLSEHTTPGSDIATINIALNDLGLSTRARLCIQAAAALEERKRINEKSIEGKKKFMDEKMNALASYRETRGHQKKGYYDAFKDQLDAQDFHANVWRLELAGVWDEIIEKLLNDELPDEFEVNEEWIDIGTKFRRLVEPLDIANYYRHSRNSNGRAYMDKGGRPKRYRYTQRWLEHAKPERRGRENVYSESCFWAEVEDLCYKSSKDDKENFEDVKEKVLELEKQMKKWNEDDEIGKDVFLEDSTFVKWWKKLPIQHRQESCIKNLVEV</sequence>
<keyword evidence="2" id="KW-1185">Reference proteome</keyword>
<evidence type="ECO:0000313" key="2">
    <source>
        <dbReference type="Proteomes" id="UP001177021"/>
    </source>
</evidence>
<accession>A0ACB0K731</accession>
<reference evidence="1" key="1">
    <citation type="submission" date="2023-10" db="EMBL/GenBank/DDBJ databases">
        <authorList>
            <person name="Rodriguez Cubillos JULIANA M."/>
            <person name="De Vega J."/>
        </authorList>
    </citation>
    <scope>NUCLEOTIDE SEQUENCE</scope>
</reference>
<evidence type="ECO:0000313" key="1">
    <source>
        <dbReference type="EMBL" id="CAJ2651944.1"/>
    </source>
</evidence>
<comment type="caution">
    <text evidence="1">The sequence shown here is derived from an EMBL/GenBank/DDBJ whole genome shotgun (WGS) entry which is preliminary data.</text>
</comment>
<gene>
    <name evidence="1" type="ORF">MILVUS5_LOCUS19502</name>
</gene>
<proteinExistence type="predicted"/>